<evidence type="ECO:0000256" key="4">
    <source>
        <dbReference type="ARBA" id="ARBA00023125"/>
    </source>
</evidence>
<accession>A0A810KVD0</accession>
<protein>
    <submittedName>
        <fullName evidence="7">RNA polymerase sigma24 factor</fullName>
    </submittedName>
</protein>
<evidence type="ECO:0000256" key="1">
    <source>
        <dbReference type="ARBA" id="ARBA00010641"/>
    </source>
</evidence>
<dbReference type="InterPro" id="IPR039425">
    <property type="entry name" value="RNA_pol_sigma-70-like"/>
</dbReference>
<dbReference type="NCBIfam" id="TIGR02983">
    <property type="entry name" value="SigE-fam_strep"/>
    <property type="match status" value="1"/>
</dbReference>
<dbReference type="InterPro" id="IPR013325">
    <property type="entry name" value="RNA_pol_sigma_r2"/>
</dbReference>
<dbReference type="EMBL" id="AP023354">
    <property type="protein sequence ID" value="BCJ26256.1"/>
    <property type="molecule type" value="Genomic_DNA"/>
</dbReference>
<dbReference type="GO" id="GO:0006352">
    <property type="term" value="P:DNA-templated transcription initiation"/>
    <property type="evidence" value="ECO:0007669"/>
    <property type="project" value="InterPro"/>
</dbReference>
<dbReference type="GO" id="GO:0003677">
    <property type="term" value="F:DNA binding"/>
    <property type="evidence" value="ECO:0007669"/>
    <property type="project" value="UniProtKB-KW"/>
</dbReference>
<dbReference type="InterPro" id="IPR013249">
    <property type="entry name" value="RNA_pol_sigma70_r4_t2"/>
</dbReference>
<dbReference type="InterPro" id="IPR014325">
    <property type="entry name" value="RNA_pol_sigma-E_actinobac"/>
</dbReference>
<keyword evidence="5" id="KW-0804">Transcription</keyword>
<comment type="similarity">
    <text evidence="1">Belongs to the sigma-70 factor family. ECF subfamily.</text>
</comment>
<keyword evidence="2" id="KW-0805">Transcription regulation</keyword>
<dbReference type="Gene3D" id="1.10.10.10">
    <property type="entry name" value="Winged helix-like DNA-binding domain superfamily/Winged helix DNA-binding domain"/>
    <property type="match status" value="1"/>
</dbReference>
<dbReference type="GO" id="GO:0016987">
    <property type="term" value="F:sigma factor activity"/>
    <property type="evidence" value="ECO:0007669"/>
    <property type="project" value="UniProtKB-KW"/>
</dbReference>
<gene>
    <name evidence="7" type="ORF">Asera_03640</name>
</gene>
<evidence type="ECO:0000313" key="8">
    <source>
        <dbReference type="Proteomes" id="UP000680750"/>
    </source>
</evidence>
<dbReference type="SUPFAM" id="SSF88659">
    <property type="entry name" value="Sigma3 and sigma4 domains of RNA polymerase sigma factors"/>
    <property type="match status" value="1"/>
</dbReference>
<sequence>MQRTDDEEYGEFVEARYDALRRFGYLLCGDWHLTEDVVAAALTKLYVRWPRLIRGGNADAYVRRIVVTCLADERRRGFARRERPSERTPDRLVADHAPGTTDRLAAEQALATLPPRQRAAIVLRYWEDQSIEQTARLLGCSTGTVKSQCARGLATLRAQLTATA</sequence>
<evidence type="ECO:0000256" key="2">
    <source>
        <dbReference type="ARBA" id="ARBA00023015"/>
    </source>
</evidence>
<dbReference type="Proteomes" id="UP000680750">
    <property type="component" value="Chromosome"/>
</dbReference>
<dbReference type="NCBIfam" id="TIGR02937">
    <property type="entry name" value="sigma70-ECF"/>
    <property type="match status" value="1"/>
</dbReference>
<dbReference type="RefSeq" id="WP_030449987.1">
    <property type="nucleotide sequence ID" value="NZ_AP023354.1"/>
</dbReference>
<keyword evidence="4" id="KW-0238">DNA-binding</keyword>
<proteinExistence type="inferred from homology"/>
<reference evidence="7" key="1">
    <citation type="submission" date="2020-08" db="EMBL/GenBank/DDBJ databases">
        <title>Whole genome shotgun sequence of Actinocatenispora sera NBRC 101916.</title>
        <authorList>
            <person name="Komaki H."/>
            <person name="Tamura T."/>
        </authorList>
    </citation>
    <scope>NUCLEOTIDE SEQUENCE</scope>
    <source>
        <strain evidence="7">NBRC 101916</strain>
    </source>
</reference>
<keyword evidence="8" id="KW-1185">Reference proteome</keyword>
<dbReference type="InterPro" id="IPR014284">
    <property type="entry name" value="RNA_pol_sigma-70_dom"/>
</dbReference>
<dbReference type="AlphaFoldDB" id="A0A810KVD0"/>
<dbReference type="PANTHER" id="PTHR43133:SF50">
    <property type="entry name" value="ECF RNA POLYMERASE SIGMA FACTOR SIGM"/>
    <property type="match status" value="1"/>
</dbReference>
<evidence type="ECO:0000259" key="6">
    <source>
        <dbReference type="Pfam" id="PF08281"/>
    </source>
</evidence>
<dbReference type="KEGG" id="aser:Asera_03640"/>
<feature type="domain" description="RNA polymerase sigma factor 70 region 4 type 2" evidence="6">
    <location>
        <begin position="104"/>
        <end position="156"/>
    </location>
</feature>
<keyword evidence="3" id="KW-0731">Sigma factor</keyword>
<evidence type="ECO:0000256" key="3">
    <source>
        <dbReference type="ARBA" id="ARBA00023082"/>
    </source>
</evidence>
<dbReference type="InterPro" id="IPR013324">
    <property type="entry name" value="RNA_pol_sigma_r3/r4-like"/>
</dbReference>
<dbReference type="PANTHER" id="PTHR43133">
    <property type="entry name" value="RNA POLYMERASE ECF-TYPE SIGMA FACTO"/>
    <property type="match status" value="1"/>
</dbReference>
<evidence type="ECO:0000256" key="5">
    <source>
        <dbReference type="ARBA" id="ARBA00023163"/>
    </source>
</evidence>
<organism evidence="7 8">
    <name type="scientific">Actinocatenispora sera</name>
    <dbReference type="NCBI Taxonomy" id="390989"/>
    <lineage>
        <taxon>Bacteria</taxon>
        <taxon>Bacillati</taxon>
        <taxon>Actinomycetota</taxon>
        <taxon>Actinomycetes</taxon>
        <taxon>Micromonosporales</taxon>
        <taxon>Micromonosporaceae</taxon>
        <taxon>Actinocatenispora</taxon>
    </lineage>
</organism>
<dbReference type="Pfam" id="PF08281">
    <property type="entry name" value="Sigma70_r4_2"/>
    <property type="match status" value="1"/>
</dbReference>
<dbReference type="SUPFAM" id="SSF88946">
    <property type="entry name" value="Sigma2 domain of RNA polymerase sigma factors"/>
    <property type="match status" value="1"/>
</dbReference>
<dbReference type="CDD" id="cd06171">
    <property type="entry name" value="Sigma70_r4"/>
    <property type="match status" value="1"/>
</dbReference>
<name>A0A810KVD0_9ACTN</name>
<evidence type="ECO:0000313" key="7">
    <source>
        <dbReference type="EMBL" id="BCJ26256.1"/>
    </source>
</evidence>
<dbReference type="InterPro" id="IPR036388">
    <property type="entry name" value="WH-like_DNA-bd_sf"/>
</dbReference>
<dbReference type="Gene3D" id="1.10.1740.10">
    <property type="match status" value="1"/>
</dbReference>